<sequence length="76" mass="8696">MEDGPIVSQNIMGLVYVDASRGEEIRCQLERLRGDNQYISFKKFGHRIRHDAGSGEFQFFRLDLSSKPANYSTQAI</sequence>
<dbReference type="Proteomes" id="UP000710849">
    <property type="component" value="Unassembled WGS sequence"/>
</dbReference>
<proteinExistence type="predicted"/>
<gene>
    <name evidence="1" type="ORF">EAE97_003273</name>
</gene>
<dbReference type="GeneID" id="62146862"/>
<organism evidence="1 2">
    <name type="scientific">Botrytis byssoidea</name>
    <dbReference type="NCBI Taxonomy" id="139641"/>
    <lineage>
        <taxon>Eukaryota</taxon>
        <taxon>Fungi</taxon>
        <taxon>Dikarya</taxon>
        <taxon>Ascomycota</taxon>
        <taxon>Pezizomycotina</taxon>
        <taxon>Leotiomycetes</taxon>
        <taxon>Helotiales</taxon>
        <taxon>Sclerotiniaceae</taxon>
        <taxon>Botrytis</taxon>
    </lineage>
</organism>
<dbReference type="EMBL" id="RCSW01000005">
    <property type="protein sequence ID" value="KAF7949764.1"/>
    <property type="molecule type" value="Genomic_DNA"/>
</dbReference>
<keyword evidence="2" id="KW-1185">Reference proteome</keyword>
<dbReference type="AlphaFoldDB" id="A0A9P5IUG9"/>
<comment type="caution">
    <text evidence="1">The sequence shown here is derived from an EMBL/GenBank/DDBJ whole genome shotgun (WGS) entry which is preliminary data.</text>
</comment>
<reference evidence="1 2" key="1">
    <citation type="journal article" date="2020" name="Genome Biol. Evol.">
        <title>Comparative genomics of Sclerotiniaceae.</title>
        <authorList>
            <person name="Valero Jimenez C.A."/>
            <person name="Steentjes M."/>
            <person name="Scholten O.E."/>
            <person name="Van Kan J.A.L."/>
        </authorList>
    </citation>
    <scope>NUCLEOTIDE SEQUENCE [LARGE SCALE GENOMIC DNA]</scope>
    <source>
        <strain evidence="1 2">MUCL 94</strain>
    </source>
</reference>
<evidence type="ECO:0000313" key="1">
    <source>
        <dbReference type="EMBL" id="KAF7949764.1"/>
    </source>
</evidence>
<dbReference type="RefSeq" id="XP_038735648.1">
    <property type="nucleotide sequence ID" value="XM_038873785.1"/>
</dbReference>
<name>A0A9P5IUG9_9HELO</name>
<protein>
    <submittedName>
        <fullName evidence="1">Uncharacterized protein</fullName>
    </submittedName>
</protein>
<evidence type="ECO:0000313" key="2">
    <source>
        <dbReference type="Proteomes" id="UP000710849"/>
    </source>
</evidence>
<accession>A0A9P5IUG9</accession>